<dbReference type="RefSeq" id="WP_133356794.1">
    <property type="nucleotide sequence ID" value="NZ_SMZJ02000006.1"/>
</dbReference>
<feature type="domain" description="Response regulatory" evidence="11">
    <location>
        <begin position="1080"/>
        <end position="1195"/>
    </location>
</feature>
<name>A0A562YD42_9FLAO</name>
<dbReference type="InterPro" id="IPR036097">
    <property type="entry name" value="HisK_dim/P_sf"/>
</dbReference>
<dbReference type="GO" id="GO:0043565">
    <property type="term" value="F:sequence-specific DNA binding"/>
    <property type="evidence" value="ECO:0007669"/>
    <property type="project" value="InterPro"/>
</dbReference>
<dbReference type="InterPro" id="IPR001789">
    <property type="entry name" value="Sig_transdc_resp-reg_receiver"/>
</dbReference>
<dbReference type="SMART" id="SM00448">
    <property type="entry name" value="REC"/>
    <property type="match status" value="1"/>
</dbReference>
<sequence length="1327" mass="151891">MKTKTFIFLIFYSQCTIINYAQTIRTTDSIPEKQIAFHNLNVEKGLSQNSVVSIAQDSIGFLWFATQDGLNKYDGKTFKYYNKQFEDVTKLNYSKLGKVYIDKTNTLWIISNSGKLEKYNNKTDDFDSVLNIASASNLYQDNNLNLFIGTYGNGLYAVNSKTKDTLQLFNKEDQTATIYDFLELDDHIVVSASNNVFKVSKKDFRYTKIISNQTPINYSAITKLPDSTISIGSYSHGLFLYNIKNTDFTKFTGFKNNPLPDDLNIESTLLDRYNRLWIATYGRGVYVINFNKKTIQNFMVQGHNPYALHYNDALDLFQDFTGNIWIGTDGAGLSYYDEHLLKFNVLTNDQLPRNVNVDVARAISVNPKNNLVWVGTSGKGLTSLNLNSNKFKTLTTDNSCLKSNRVMSLKHIDDELWIGYQDKGLNIIDMNNYCVKYNVNLEKELQTTPVWCIYQDKSNNIWLGTGGKGVLKVDKKMGVIESFTFDNDNTSTISSNNIRSICEGKNGVLWIGTEDKGLCSLNPRTKNITRFNTISDKIKTVYYNNETDILWIGTNGNGLKKFDPKTNETTVFSFDNGLPNNVIYAIIEDVNGYLWLSSNRGITMFKESYSKPIIVNYDQYDGLQAFEFNTGAYFKDHNNNMYFGGLDGINWFKPEQLSVNEVKPRTIIKDLHLFNKRVPLEPNKVFNHNESTISISFSSLHFSQPDLNNFKYQLVNHDKDWIESGNINTAYYSNLNPGRYTFKVISSNYDGIWNLVPAQYSFTIKKAWYNTTLARILYLLLGILTIVLIYRYFKWRWRINTKLRLEYEETQRLKNLDEFKSKLFTNISHEFRTPLTLILGPAEKQLLDKKISKDNKEGLALITQNAKRLLNLVDQLIDLTKLETGHLKLSVEQGDLSSLMHQLISAFKYQVQEKEIKLKTKVQELKNVWFDRDIIEKIIVNLLANAVKYTPKKGFINFNTTLQDNYVVITIINNGSTINSNDINKLFTRFYQVNSNSDGVGIGLALVKELVTLTNGSLIANTLNEDELQFTITLPVTKDAFKTEDIVIKKQEIKSVYNQSESLSEYEDLEDDLSVSNKPIVLVVEDNIQLRQYIKSILKEKYKVLMAINGKKGLKKAINKIPDLIISDIMMPEMDGIELCNTLKNDTLTSHVPVILLTAKTGESNELEGLEVGADDFISKPFNSKILIKRVENLINFSKSLQKRYTQHSNLRPQDIAINNVDEAFLSNIESLLEKRLSDPDFNTQTFSDLMAMSRMQLHRKLIALTGLSTSQFIRSQRLKRSLNLLQESDLTVSEVAYQVGFNTVSYFIKCFKEAYNNTPNSYIAKD</sequence>
<dbReference type="PANTHER" id="PTHR43547:SF2">
    <property type="entry name" value="HYBRID SIGNAL TRANSDUCTION HISTIDINE KINASE C"/>
    <property type="match status" value="1"/>
</dbReference>
<evidence type="ECO:0000259" key="11">
    <source>
        <dbReference type="PROSITE" id="PS50110"/>
    </source>
</evidence>
<evidence type="ECO:0000256" key="3">
    <source>
        <dbReference type="ARBA" id="ARBA00022553"/>
    </source>
</evidence>
<dbReference type="InterPro" id="IPR015943">
    <property type="entry name" value="WD40/YVTN_repeat-like_dom_sf"/>
</dbReference>
<organism evidence="12 13">
    <name type="scientific">Seonamhaeicola sediminis</name>
    <dbReference type="NCBI Taxonomy" id="2528206"/>
    <lineage>
        <taxon>Bacteria</taxon>
        <taxon>Pseudomonadati</taxon>
        <taxon>Bacteroidota</taxon>
        <taxon>Flavobacteriia</taxon>
        <taxon>Flavobacteriales</taxon>
        <taxon>Flavobacteriaceae</taxon>
    </lineage>
</organism>
<keyword evidence="8" id="KW-1133">Transmembrane helix</keyword>
<dbReference type="SUPFAM" id="SSF46689">
    <property type="entry name" value="Homeodomain-like"/>
    <property type="match status" value="1"/>
</dbReference>
<feature type="modified residue" description="4-aspartylphosphate" evidence="7">
    <location>
        <position position="1128"/>
    </location>
</feature>
<gene>
    <name evidence="12" type="ORF">E1J38_011675</name>
</gene>
<evidence type="ECO:0000256" key="7">
    <source>
        <dbReference type="PROSITE-ProRule" id="PRU00169"/>
    </source>
</evidence>
<dbReference type="Gene3D" id="1.10.10.60">
    <property type="entry name" value="Homeodomain-like"/>
    <property type="match status" value="1"/>
</dbReference>
<dbReference type="SMART" id="SM00388">
    <property type="entry name" value="HisKA"/>
    <property type="match status" value="1"/>
</dbReference>
<evidence type="ECO:0000259" key="10">
    <source>
        <dbReference type="PROSITE" id="PS50109"/>
    </source>
</evidence>
<evidence type="ECO:0000313" key="13">
    <source>
        <dbReference type="Proteomes" id="UP000295814"/>
    </source>
</evidence>
<dbReference type="InterPro" id="IPR011110">
    <property type="entry name" value="Reg_prop"/>
</dbReference>
<dbReference type="Proteomes" id="UP000295814">
    <property type="component" value="Unassembled WGS sequence"/>
</dbReference>
<dbReference type="Pfam" id="PF12833">
    <property type="entry name" value="HTH_18"/>
    <property type="match status" value="1"/>
</dbReference>
<reference evidence="12 13" key="1">
    <citation type="submission" date="2019-03" db="EMBL/GenBank/DDBJ databases">
        <authorList>
            <person name="Zhong Y.L."/>
        </authorList>
    </citation>
    <scope>NUCLEOTIDE SEQUENCE [LARGE SCALE GENOMIC DNA]</scope>
    <source>
        <strain evidence="12 13">W255</strain>
    </source>
</reference>
<dbReference type="SUPFAM" id="SSF63829">
    <property type="entry name" value="Calcium-dependent phosphotriesterase"/>
    <property type="match status" value="2"/>
</dbReference>
<keyword evidence="8" id="KW-0472">Membrane</keyword>
<dbReference type="SMART" id="SM00387">
    <property type="entry name" value="HATPase_c"/>
    <property type="match status" value="1"/>
</dbReference>
<dbReference type="PRINTS" id="PR00344">
    <property type="entry name" value="BCTRLSENSOR"/>
</dbReference>
<dbReference type="Gene3D" id="1.10.287.130">
    <property type="match status" value="1"/>
</dbReference>
<dbReference type="Pfam" id="PF07495">
    <property type="entry name" value="Y_Y_Y"/>
    <property type="match status" value="1"/>
</dbReference>
<dbReference type="GO" id="GO:0003700">
    <property type="term" value="F:DNA-binding transcription factor activity"/>
    <property type="evidence" value="ECO:0007669"/>
    <property type="project" value="InterPro"/>
</dbReference>
<feature type="domain" description="HTH araC/xylS-type" evidence="9">
    <location>
        <begin position="1227"/>
        <end position="1326"/>
    </location>
</feature>
<protein>
    <recommendedName>
        <fullName evidence="2">histidine kinase</fullName>
        <ecNumber evidence="2">2.7.13.3</ecNumber>
    </recommendedName>
</protein>
<evidence type="ECO:0000256" key="5">
    <source>
        <dbReference type="ARBA" id="ARBA00023125"/>
    </source>
</evidence>
<dbReference type="GO" id="GO:0000155">
    <property type="term" value="F:phosphorelay sensor kinase activity"/>
    <property type="evidence" value="ECO:0007669"/>
    <property type="project" value="InterPro"/>
</dbReference>
<dbReference type="Pfam" id="PF02518">
    <property type="entry name" value="HATPase_c"/>
    <property type="match status" value="1"/>
</dbReference>
<evidence type="ECO:0000256" key="1">
    <source>
        <dbReference type="ARBA" id="ARBA00000085"/>
    </source>
</evidence>
<dbReference type="SUPFAM" id="SSF55874">
    <property type="entry name" value="ATPase domain of HSP90 chaperone/DNA topoisomerase II/histidine kinase"/>
    <property type="match status" value="1"/>
</dbReference>
<dbReference type="SUPFAM" id="SSF52172">
    <property type="entry name" value="CheY-like"/>
    <property type="match status" value="1"/>
</dbReference>
<keyword evidence="8" id="KW-0812">Transmembrane</keyword>
<dbReference type="InterPro" id="IPR009057">
    <property type="entry name" value="Homeodomain-like_sf"/>
</dbReference>
<keyword evidence="4" id="KW-0805">Transcription regulation</keyword>
<dbReference type="EC" id="2.7.13.3" evidence="2"/>
<dbReference type="InterPro" id="IPR003661">
    <property type="entry name" value="HisK_dim/P_dom"/>
</dbReference>
<dbReference type="CDD" id="cd00082">
    <property type="entry name" value="HisKA"/>
    <property type="match status" value="1"/>
</dbReference>
<dbReference type="PANTHER" id="PTHR43547">
    <property type="entry name" value="TWO-COMPONENT HISTIDINE KINASE"/>
    <property type="match status" value="1"/>
</dbReference>
<dbReference type="SUPFAM" id="SSF50998">
    <property type="entry name" value="Quinoprotein alcohol dehydrogenase-like"/>
    <property type="match status" value="1"/>
</dbReference>
<evidence type="ECO:0000256" key="8">
    <source>
        <dbReference type="SAM" id="Phobius"/>
    </source>
</evidence>
<dbReference type="InterPro" id="IPR011047">
    <property type="entry name" value="Quinoprotein_ADH-like_sf"/>
</dbReference>
<keyword evidence="13" id="KW-1185">Reference proteome</keyword>
<dbReference type="InterPro" id="IPR011123">
    <property type="entry name" value="Y_Y_Y"/>
</dbReference>
<accession>A0A562YD42</accession>
<evidence type="ECO:0000256" key="2">
    <source>
        <dbReference type="ARBA" id="ARBA00012438"/>
    </source>
</evidence>
<dbReference type="FunFam" id="1.10.287.130:FF:000045">
    <property type="entry name" value="Two-component system sensor histidine kinase/response regulator"/>
    <property type="match status" value="1"/>
</dbReference>
<dbReference type="InterPro" id="IPR018062">
    <property type="entry name" value="HTH_AraC-typ_CS"/>
</dbReference>
<comment type="catalytic activity">
    <reaction evidence="1">
        <text>ATP + protein L-histidine = ADP + protein N-phospho-L-histidine.</text>
        <dbReference type="EC" id="2.7.13.3"/>
    </reaction>
</comment>
<dbReference type="PROSITE" id="PS50110">
    <property type="entry name" value="RESPONSE_REGULATORY"/>
    <property type="match status" value="1"/>
</dbReference>
<dbReference type="OrthoDB" id="358279at2"/>
<dbReference type="SUPFAM" id="SSF47384">
    <property type="entry name" value="Homodimeric domain of signal transducing histidine kinase"/>
    <property type="match status" value="1"/>
</dbReference>
<dbReference type="InterPro" id="IPR013783">
    <property type="entry name" value="Ig-like_fold"/>
</dbReference>
<reference evidence="12 13" key="2">
    <citation type="submission" date="2019-07" db="EMBL/GenBank/DDBJ databases">
        <title>Seonamhaeicola sp. W255 draft genome.</title>
        <authorList>
            <person name="Zhang X.-Y."/>
            <person name="Zhang R."/>
            <person name="Zhong Y.-L."/>
            <person name="Du Z.-J."/>
        </authorList>
    </citation>
    <scope>NUCLEOTIDE SEQUENCE [LARGE SCALE GENOMIC DNA]</scope>
    <source>
        <strain evidence="12 13">W255</strain>
    </source>
</reference>
<evidence type="ECO:0000256" key="4">
    <source>
        <dbReference type="ARBA" id="ARBA00023015"/>
    </source>
</evidence>
<comment type="caution">
    <text evidence="12">The sequence shown here is derived from an EMBL/GenBank/DDBJ whole genome shotgun (WGS) entry which is preliminary data.</text>
</comment>
<proteinExistence type="predicted"/>
<dbReference type="InterPro" id="IPR003594">
    <property type="entry name" value="HATPase_dom"/>
</dbReference>
<dbReference type="InterPro" id="IPR005467">
    <property type="entry name" value="His_kinase_dom"/>
</dbReference>
<evidence type="ECO:0000313" key="12">
    <source>
        <dbReference type="EMBL" id="TWO32028.1"/>
    </source>
</evidence>
<feature type="domain" description="Histidine kinase" evidence="10">
    <location>
        <begin position="826"/>
        <end position="1038"/>
    </location>
</feature>
<dbReference type="Gene3D" id="2.130.10.10">
    <property type="entry name" value="YVTN repeat-like/Quinoprotein amine dehydrogenase"/>
    <property type="match status" value="2"/>
</dbReference>
<dbReference type="PROSITE" id="PS01124">
    <property type="entry name" value="HTH_ARAC_FAMILY_2"/>
    <property type="match status" value="1"/>
</dbReference>
<dbReference type="Pfam" id="PF00512">
    <property type="entry name" value="HisKA"/>
    <property type="match status" value="1"/>
</dbReference>
<dbReference type="Gene3D" id="2.60.40.10">
    <property type="entry name" value="Immunoglobulins"/>
    <property type="match status" value="1"/>
</dbReference>
<dbReference type="Gene3D" id="3.40.50.2300">
    <property type="match status" value="1"/>
</dbReference>
<dbReference type="Pfam" id="PF00072">
    <property type="entry name" value="Response_reg"/>
    <property type="match status" value="1"/>
</dbReference>
<dbReference type="PROSITE" id="PS50109">
    <property type="entry name" value="HIS_KIN"/>
    <property type="match status" value="1"/>
</dbReference>
<evidence type="ECO:0000259" key="9">
    <source>
        <dbReference type="PROSITE" id="PS01124"/>
    </source>
</evidence>
<dbReference type="Pfam" id="PF07494">
    <property type="entry name" value="Reg_prop"/>
    <property type="match status" value="4"/>
</dbReference>
<keyword evidence="6" id="KW-0804">Transcription</keyword>
<dbReference type="EMBL" id="SMZJ02000006">
    <property type="protein sequence ID" value="TWO32028.1"/>
    <property type="molecule type" value="Genomic_DNA"/>
</dbReference>
<dbReference type="InterPro" id="IPR004358">
    <property type="entry name" value="Sig_transdc_His_kin-like_C"/>
</dbReference>
<dbReference type="InterPro" id="IPR036890">
    <property type="entry name" value="HATPase_C_sf"/>
</dbReference>
<dbReference type="SMART" id="SM00342">
    <property type="entry name" value="HTH_ARAC"/>
    <property type="match status" value="1"/>
</dbReference>
<dbReference type="InterPro" id="IPR018060">
    <property type="entry name" value="HTH_AraC"/>
</dbReference>
<dbReference type="Gene3D" id="3.30.565.10">
    <property type="entry name" value="Histidine kinase-like ATPase, C-terminal domain"/>
    <property type="match status" value="1"/>
</dbReference>
<evidence type="ECO:0000256" key="6">
    <source>
        <dbReference type="ARBA" id="ARBA00023163"/>
    </source>
</evidence>
<dbReference type="PROSITE" id="PS00041">
    <property type="entry name" value="HTH_ARAC_FAMILY_1"/>
    <property type="match status" value="1"/>
</dbReference>
<feature type="transmembrane region" description="Helical" evidence="8">
    <location>
        <begin position="776"/>
        <end position="793"/>
    </location>
</feature>
<dbReference type="InterPro" id="IPR011006">
    <property type="entry name" value="CheY-like_superfamily"/>
</dbReference>
<keyword evidence="5" id="KW-0238">DNA-binding</keyword>
<keyword evidence="3 7" id="KW-0597">Phosphoprotein</keyword>